<dbReference type="STRING" id="858640.A3K86_16080"/>
<dbReference type="Proteomes" id="UP000078503">
    <property type="component" value="Unassembled WGS sequence"/>
</dbReference>
<reference evidence="6 7" key="1">
    <citation type="submission" date="2016-03" db="EMBL/GenBank/DDBJ databases">
        <title>Photobacterium proteolyticum sp. nov. a protease producing bacterium isolated from ocean sediments of Laizhou Bay.</title>
        <authorList>
            <person name="Li Y."/>
        </authorList>
    </citation>
    <scope>NUCLEOTIDE SEQUENCE [LARGE SCALE GENOMIC DNA]</scope>
    <source>
        <strain evidence="6 7">R-40508</strain>
    </source>
</reference>
<organism evidence="6 7">
    <name type="scientific">Photobacterium jeanii</name>
    <dbReference type="NCBI Taxonomy" id="858640"/>
    <lineage>
        <taxon>Bacteria</taxon>
        <taxon>Pseudomonadati</taxon>
        <taxon>Pseudomonadota</taxon>
        <taxon>Gammaproteobacteria</taxon>
        <taxon>Vibrionales</taxon>
        <taxon>Vibrionaceae</taxon>
        <taxon>Photobacterium</taxon>
    </lineage>
</organism>
<evidence type="ECO:0000313" key="7">
    <source>
        <dbReference type="Proteomes" id="UP000078503"/>
    </source>
</evidence>
<sequence length="711" mass="78129">MFHFSDFKPLAPQQHKQFNTSCNICGGGCRLIVSQQADGKMKVMGDKTDPVSRGQLCRKGRHVLEIMNHPQRLTQPLKRVGEKGSGQWQAISWQEAIDYTAKQLQQTQQQWGNNSVFMAYGHSKDFINTQLLRLANGMKTANIVGPETVCWAPTKLGREYTLGYNPSHDISAQTRCILLWGVNKYKTRFNDVKALKIAVKAGAKTIAIDPQCTRHSQKADHWLPLTPGSDLALALAMLKVIIEEQIYDAQFVAQWCEGFTELKQHVANYELSALVQETGLSAIEIKAAARLYAEAKPAVIVSGNALDHNADSFQVNRAIACLMAITGNLDVPGGQFCSQEPSLISGRWPYDDCDVDAISAEHRAKSAGTPVLPEYFRATNQGITKAILEGGAEPVKAGFIVGANALLSWPDTHAVHQAFSRLEFLAVSELFMTPTTMMADIVFPAASFLEYEGITQGNDGSVRFQPKLSQVGEARSDHQIIADIGAAMGVMPAHDETQYWNAFLGADPAISNHSSDLDFAKLRAKQVVTPEETLETTPKRYRKYLTQGFPTASGKVELYSQTLAKLGKDAVPTYRAIPENPDFPLRLTTAKSKHYMFSHGRQITQLRESEPQPLVRVHPDTALQYGLVEGQKVTIEAANGHAIQQILKLDDKLAPNVAVADLSWWYPEQGEATLGGVFASNYNVLTSIDVNERGMGEAGSFDINGIAVRLS</sequence>
<protein>
    <recommendedName>
        <fullName evidence="5">4Fe-4S Mo/W bis-MGD-type domain-containing protein</fullName>
    </recommendedName>
</protein>
<dbReference type="Gene3D" id="2.40.40.20">
    <property type="match status" value="1"/>
</dbReference>
<dbReference type="InterPro" id="IPR006963">
    <property type="entry name" value="Mopterin_OxRdtase_4Fe-4S_dom"/>
</dbReference>
<dbReference type="InterPro" id="IPR009010">
    <property type="entry name" value="Asp_de-COase-like_dom_sf"/>
</dbReference>
<gene>
    <name evidence="6" type="ORF">A3K86_16080</name>
</gene>
<dbReference type="PANTHER" id="PTHR43742">
    <property type="entry name" value="TRIMETHYLAMINE-N-OXIDE REDUCTASE"/>
    <property type="match status" value="1"/>
</dbReference>
<dbReference type="Pfam" id="PF00384">
    <property type="entry name" value="Molybdopterin"/>
    <property type="match status" value="1"/>
</dbReference>
<keyword evidence="7" id="KW-1185">Reference proteome</keyword>
<dbReference type="SMART" id="SM00926">
    <property type="entry name" value="Molybdop_Fe4S4"/>
    <property type="match status" value="1"/>
</dbReference>
<dbReference type="Pfam" id="PF01568">
    <property type="entry name" value="Molydop_binding"/>
    <property type="match status" value="1"/>
</dbReference>
<evidence type="ECO:0000259" key="5">
    <source>
        <dbReference type="PROSITE" id="PS51669"/>
    </source>
</evidence>
<dbReference type="SUPFAM" id="SSF50692">
    <property type="entry name" value="ADC-like"/>
    <property type="match status" value="1"/>
</dbReference>
<dbReference type="GO" id="GO:0046872">
    <property type="term" value="F:metal ion binding"/>
    <property type="evidence" value="ECO:0007669"/>
    <property type="project" value="UniProtKB-KW"/>
</dbReference>
<dbReference type="Gene3D" id="2.20.25.90">
    <property type="entry name" value="ADC-like domains"/>
    <property type="match status" value="1"/>
</dbReference>
<dbReference type="AlphaFoldDB" id="A0A178K7S8"/>
<keyword evidence="2" id="KW-0479">Metal-binding</keyword>
<dbReference type="EMBL" id="LVHF01000029">
    <property type="protein sequence ID" value="OAN13177.1"/>
    <property type="molecule type" value="Genomic_DNA"/>
</dbReference>
<dbReference type="Gene3D" id="3.40.50.740">
    <property type="match status" value="1"/>
</dbReference>
<dbReference type="PROSITE" id="PS51669">
    <property type="entry name" value="4FE4S_MOW_BIS_MGD"/>
    <property type="match status" value="1"/>
</dbReference>
<dbReference type="InterPro" id="IPR050612">
    <property type="entry name" value="Prok_Mopterin_Oxidored"/>
</dbReference>
<dbReference type="GO" id="GO:0051536">
    <property type="term" value="F:iron-sulfur cluster binding"/>
    <property type="evidence" value="ECO:0007669"/>
    <property type="project" value="UniProtKB-KW"/>
</dbReference>
<proteinExistence type="inferred from homology"/>
<dbReference type="InterPro" id="IPR006657">
    <property type="entry name" value="MoPterin_dinucl-bd_dom"/>
</dbReference>
<accession>A0A178K7S8</accession>
<evidence type="ECO:0000313" key="6">
    <source>
        <dbReference type="EMBL" id="OAN13177.1"/>
    </source>
</evidence>
<dbReference type="OrthoDB" id="9815647at2"/>
<dbReference type="RefSeq" id="WP_068333371.1">
    <property type="nucleotide sequence ID" value="NZ_LVHF01000029.1"/>
</dbReference>
<evidence type="ECO:0000256" key="2">
    <source>
        <dbReference type="ARBA" id="ARBA00022723"/>
    </source>
</evidence>
<keyword evidence="3" id="KW-0408">Iron</keyword>
<feature type="domain" description="4Fe-4S Mo/W bis-MGD-type" evidence="5">
    <location>
        <begin position="15"/>
        <end position="71"/>
    </location>
</feature>
<comment type="similarity">
    <text evidence="1">Belongs to the prokaryotic molybdopterin-containing oxidoreductase family.</text>
</comment>
<evidence type="ECO:0000256" key="4">
    <source>
        <dbReference type="ARBA" id="ARBA00023014"/>
    </source>
</evidence>
<evidence type="ECO:0000256" key="3">
    <source>
        <dbReference type="ARBA" id="ARBA00023004"/>
    </source>
</evidence>
<dbReference type="PANTHER" id="PTHR43742:SF6">
    <property type="entry name" value="OXIDOREDUCTASE YYAE-RELATED"/>
    <property type="match status" value="1"/>
</dbReference>
<evidence type="ECO:0000256" key="1">
    <source>
        <dbReference type="ARBA" id="ARBA00010312"/>
    </source>
</evidence>
<comment type="caution">
    <text evidence="6">The sequence shown here is derived from an EMBL/GenBank/DDBJ whole genome shotgun (WGS) entry which is preliminary data.</text>
</comment>
<dbReference type="Gene3D" id="3.40.228.10">
    <property type="entry name" value="Dimethylsulfoxide Reductase, domain 2"/>
    <property type="match status" value="1"/>
</dbReference>
<dbReference type="Pfam" id="PF04879">
    <property type="entry name" value="Molybdop_Fe4S4"/>
    <property type="match status" value="1"/>
</dbReference>
<dbReference type="GO" id="GO:0043546">
    <property type="term" value="F:molybdopterin cofactor binding"/>
    <property type="evidence" value="ECO:0007669"/>
    <property type="project" value="InterPro"/>
</dbReference>
<dbReference type="InterPro" id="IPR006656">
    <property type="entry name" value="Mopterin_OxRdtase"/>
</dbReference>
<keyword evidence="4" id="KW-0411">Iron-sulfur</keyword>
<dbReference type="GO" id="GO:0016491">
    <property type="term" value="F:oxidoreductase activity"/>
    <property type="evidence" value="ECO:0007669"/>
    <property type="project" value="InterPro"/>
</dbReference>
<name>A0A178K7S8_9GAMM</name>
<dbReference type="SUPFAM" id="SSF53706">
    <property type="entry name" value="Formate dehydrogenase/DMSO reductase, domains 1-3"/>
    <property type="match status" value="1"/>
</dbReference>